<dbReference type="Proteomes" id="UP001592528">
    <property type="component" value="Unassembled WGS sequence"/>
</dbReference>
<gene>
    <name evidence="2" type="ORF">ACEZDJ_09510</name>
</gene>
<dbReference type="EMBL" id="JBHEZZ010000004">
    <property type="protein sequence ID" value="MFC1401524.1"/>
    <property type="molecule type" value="Genomic_DNA"/>
</dbReference>
<proteinExistence type="predicted"/>
<keyword evidence="1" id="KW-0812">Transmembrane</keyword>
<evidence type="ECO:0008006" key="4">
    <source>
        <dbReference type="Google" id="ProtNLM"/>
    </source>
</evidence>
<comment type="caution">
    <text evidence="2">The sequence shown here is derived from an EMBL/GenBank/DDBJ whole genome shotgun (WGS) entry which is preliminary data.</text>
</comment>
<keyword evidence="3" id="KW-1185">Reference proteome</keyword>
<feature type="transmembrane region" description="Helical" evidence="1">
    <location>
        <begin position="25"/>
        <end position="44"/>
    </location>
</feature>
<evidence type="ECO:0000313" key="3">
    <source>
        <dbReference type="Proteomes" id="UP001592528"/>
    </source>
</evidence>
<evidence type="ECO:0000256" key="1">
    <source>
        <dbReference type="SAM" id="Phobius"/>
    </source>
</evidence>
<reference evidence="2 3" key="1">
    <citation type="submission" date="2024-09" db="EMBL/GenBank/DDBJ databases">
        <authorList>
            <person name="Lee S.D."/>
        </authorList>
    </citation>
    <scope>NUCLEOTIDE SEQUENCE [LARGE SCALE GENOMIC DNA]</scope>
    <source>
        <strain evidence="2 3">N1-5</strain>
    </source>
</reference>
<protein>
    <recommendedName>
        <fullName evidence="4">DUF2207 domain-containing protein</fullName>
    </recommendedName>
</protein>
<organism evidence="2 3">
    <name type="scientific">Streptacidiphilus cavernicola</name>
    <dbReference type="NCBI Taxonomy" id="3342716"/>
    <lineage>
        <taxon>Bacteria</taxon>
        <taxon>Bacillati</taxon>
        <taxon>Actinomycetota</taxon>
        <taxon>Actinomycetes</taxon>
        <taxon>Kitasatosporales</taxon>
        <taxon>Streptomycetaceae</taxon>
        <taxon>Streptacidiphilus</taxon>
    </lineage>
</organism>
<accession>A0ABV6UJ94</accession>
<sequence length="55" mass="6171">MTVFLTVIIIAIVLGIIGFVVHGLLYLLVIGCLLLAADLVWMGARWSRNHRRPVR</sequence>
<evidence type="ECO:0000313" key="2">
    <source>
        <dbReference type="EMBL" id="MFC1401524.1"/>
    </source>
</evidence>
<dbReference type="RefSeq" id="WP_198037559.1">
    <property type="nucleotide sequence ID" value="NZ_JBHEZZ010000004.1"/>
</dbReference>
<keyword evidence="1" id="KW-1133">Transmembrane helix</keyword>
<keyword evidence="1" id="KW-0472">Membrane</keyword>
<name>A0ABV6UJ94_9ACTN</name>